<accession>A0A939PDT8</accession>
<dbReference type="RefSeq" id="WP_208258658.1">
    <property type="nucleotide sequence ID" value="NZ_JAGEOJ010000011.1"/>
</dbReference>
<organism evidence="2 3">
    <name type="scientific">Actinomadura barringtoniae</name>
    <dbReference type="NCBI Taxonomy" id="1427535"/>
    <lineage>
        <taxon>Bacteria</taxon>
        <taxon>Bacillati</taxon>
        <taxon>Actinomycetota</taxon>
        <taxon>Actinomycetes</taxon>
        <taxon>Streptosporangiales</taxon>
        <taxon>Thermomonosporaceae</taxon>
        <taxon>Actinomadura</taxon>
    </lineage>
</organism>
<sequence length="157" mass="17613">MTNNAKRLRAAVFVTGAGLMTGLLTAGPATATEPKPWNVSKLHEFFCAEEGHSQQFYDEWSKAEKMLPYELKMAKDPAEETRKKLFGDGRLTADTAKKICDGMDTYTQQLKAQILDLKGDLKPQYATAEGVKRFIHEKEVVLTEAALHEQDRQDHKG</sequence>
<keyword evidence="1" id="KW-0732">Signal</keyword>
<evidence type="ECO:0000256" key="1">
    <source>
        <dbReference type="SAM" id="SignalP"/>
    </source>
</evidence>
<evidence type="ECO:0000313" key="3">
    <source>
        <dbReference type="Proteomes" id="UP000669179"/>
    </source>
</evidence>
<dbReference type="Proteomes" id="UP000669179">
    <property type="component" value="Unassembled WGS sequence"/>
</dbReference>
<gene>
    <name evidence="2" type="ORF">J4573_27005</name>
</gene>
<evidence type="ECO:0000313" key="2">
    <source>
        <dbReference type="EMBL" id="MBO2450776.1"/>
    </source>
</evidence>
<reference evidence="2" key="1">
    <citation type="submission" date="2021-03" db="EMBL/GenBank/DDBJ databases">
        <authorList>
            <person name="Kanchanasin P."/>
            <person name="Saeng-In P."/>
            <person name="Phongsopitanun W."/>
            <person name="Yuki M."/>
            <person name="Kudo T."/>
            <person name="Ohkuma M."/>
            <person name="Tanasupawat S."/>
        </authorList>
    </citation>
    <scope>NUCLEOTIDE SEQUENCE</scope>
    <source>
        <strain evidence="2">GKU 128</strain>
    </source>
</reference>
<feature type="signal peptide" evidence="1">
    <location>
        <begin position="1"/>
        <end position="31"/>
    </location>
</feature>
<proteinExistence type="predicted"/>
<keyword evidence="3" id="KW-1185">Reference proteome</keyword>
<comment type="caution">
    <text evidence="2">The sequence shown here is derived from an EMBL/GenBank/DDBJ whole genome shotgun (WGS) entry which is preliminary data.</text>
</comment>
<feature type="chain" id="PRO_5037368467" evidence="1">
    <location>
        <begin position="32"/>
        <end position="157"/>
    </location>
</feature>
<dbReference type="AlphaFoldDB" id="A0A939PDT8"/>
<protein>
    <submittedName>
        <fullName evidence="2">Uncharacterized protein</fullName>
    </submittedName>
</protein>
<dbReference type="EMBL" id="JAGEOJ010000011">
    <property type="protein sequence ID" value="MBO2450776.1"/>
    <property type="molecule type" value="Genomic_DNA"/>
</dbReference>
<name>A0A939PDT8_9ACTN</name>